<accession>A0A8X6LC89</accession>
<comment type="caution">
    <text evidence="1">The sequence shown here is derived from an EMBL/GenBank/DDBJ whole genome shotgun (WGS) entry which is preliminary data.</text>
</comment>
<dbReference type="Proteomes" id="UP000887116">
    <property type="component" value="Unassembled WGS sequence"/>
</dbReference>
<sequence length="68" mass="7772">MYWETLCCSVGHDYLLMDINVCSSRAKVVDEYLENESTSCLERQSQVGGNYPKGIMVIAIIYYGWLPD</sequence>
<evidence type="ECO:0000313" key="2">
    <source>
        <dbReference type="Proteomes" id="UP000887116"/>
    </source>
</evidence>
<dbReference type="EMBL" id="BMAO01005858">
    <property type="protein sequence ID" value="GFR04405.1"/>
    <property type="molecule type" value="Genomic_DNA"/>
</dbReference>
<proteinExistence type="predicted"/>
<reference evidence="1" key="1">
    <citation type="submission" date="2020-07" db="EMBL/GenBank/DDBJ databases">
        <title>Multicomponent nature underlies the extraordinary mechanical properties of spider dragline silk.</title>
        <authorList>
            <person name="Kono N."/>
            <person name="Nakamura H."/>
            <person name="Mori M."/>
            <person name="Yoshida Y."/>
            <person name="Ohtoshi R."/>
            <person name="Malay A.D."/>
            <person name="Moran D.A.P."/>
            <person name="Tomita M."/>
            <person name="Numata K."/>
            <person name="Arakawa K."/>
        </authorList>
    </citation>
    <scope>NUCLEOTIDE SEQUENCE</scope>
</reference>
<protein>
    <submittedName>
        <fullName evidence="1">Uncharacterized protein</fullName>
    </submittedName>
</protein>
<evidence type="ECO:0000313" key="1">
    <source>
        <dbReference type="EMBL" id="GFR04405.1"/>
    </source>
</evidence>
<gene>
    <name evidence="1" type="ORF">TNCT_164131</name>
</gene>
<name>A0A8X6LC89_TRICU</name>
<keyword evidence="2" id="KW-1185">Reference proteome</keyword>
<dbReference type="AlphaFoldDB" id="A0A8X6LC89"/>
<organism evidence="1 2">
    <name type="scientific">Trichonephila clavata</name>
    <name type="common">Joro spider</name>
    <name type="synonym">Nephila clavata</name>
    <dbReference type="NCBI Taxonomy" id="2740835"/>
    <lineage>
        <taxon>Eukaryota</taxon>
        <taxon>Metazoa</taxon>
        <taxon>Ecdysozoa</taxon>
        <taxon>Arthropoda</taxon>
        <taxon>Chelicerata</taxon>
        <taxon>Arachnida</taxon>
        <taxon>Araneae</taxon>
        <taxon>Araneomorphae</taxon>
        <taxon>Entelegynae</taxon>
        <taxon>Araneoidea</taxon>
        <taxon>Nephilidae</taxon>
        <taxon>Trichonephila</taxon>
    </lineage>
</organism>